<accession>A0ACB8QHS5</accession>
<name>A0ACB8QHS5_9AGAM</name>
<gene>
    <name evidence="1" type="ORF">K488DRAFT_79158</name>
</gene>
<reference evidence="1" key="2">
    <citation type="journal article" date="2022" name="New Phytol.">
        <title>Evolutionary transition to the ectomycorrhizal habit in the genomes of a hyperdiverse lineage of mushroom-forming fungi.</title>
        <authorList>
            <person name="Looney B."/>
            <person name="Miyauchi S."/>
            <person name="Morin E."/>
            <person name="Drula E."/>
            <person name="Courty P.E."/>
            <person name="Kohler A."/>
            <person name="Kuo A."/>
            <person name="LaButti K."/>
            <person name="Pangilinan J."/>
            <person name="Lipzen A."/>
            <person name="Riley R."/>
            <person name="Andreopoulos W."/>
            <person name="He G."/>
            <person name="Johnson J."/>
            <person name="Nolan M."/>
            <person name="Tritt A."/>
            <person name="Barry K.W."/>
            <person name="Grigoriev I.V."/>
            <person name="Nagy L.G."/>
            <person name="Hibbett D."/>
            <person name="Henrissat B."/>
            <person name="Matheny P.B."/>
            <person name="Labbe J."/>
            <person name="Martin F.M."/>
        </authorList>
    </citation>
    <scope>NUCLEOTIDE SEQUENCE</scope>
    <source>
        <strain evidence="1">EC-137</strain>
    </source>
</reference>
<evidence type="ECO:0000313" key="2">
    <source>
        <dbReference type="Proteomes" id="UP000814128"/>
    </source>
</evidence>
<dbReference type="EMBL" id="MU273586">
    <property type="protein sequence ID" value="KAI0031289.1"/>
    <property type="molecule type" value="Genomic_DNA"/>
</dbReference>
<comment type="caution">
    <text evidence="1">The sequence shown here is derived from an EMBL/GenBank/DDBJ whole genome shotgun (WGS) entry which is preliminary data.</text>
</comment>
<reference evidence="1" key="1">
    <citation type="submission" date="2021-02" db="EMBL/GenBank/DDBJ databases">
        <authorList>
            <consortium name="DOE Joint Genome Institute"/>
            <person name="Ahrendt S."/>
            <person name="Looney B.P."/>
            <person name="Miyauchi S."/>
            <person name="Morin E."/>
            <person name="Drula E."/>
            <person name="Courty P.E."/>
            <person name="Chicoki N."/>
            <person name="Fauchery L."/>
            <person name="Kohler A."/>
            <person name="Kuo A."/>
            <person name="Labutti K."/>
            <person name="Pangilinan J."/>
            <person name="Lipzen A."/>
            <person name="Riley R."/>
            <person name="Andreopoulos W."/>
            <person name="He G."/>
            <person name="Johnson J."/>
            <person name="Barry K.W."/>
            <person name="Grigoriev I.V."/>
            <person name="Nagy L."/>
            <person name="Hibbett D."/>
            <person name="Henrissat B."/>
            <person name="Matheny P.B."/>
            <person name="Labbe J."/>
            <person name="Martin F."/>
        </authorList>
    </citation>
    <scope>NUCLEOTIDE SEQUENCE</scope>
    <source>
        <strain evidence="1">EC-137</strain>
    </source>
</reference>
<sequence>MSLAFRDASVAIIETSRDSVRAVLGLHELLKTPSVAGPSAPTSRAPSRGPPSDTPKVNDYLVGAQLDDALAAGQDIVVSWPFAQGRIDDWTQAEALWKHVLFTGLGIRRALNESPVLLTVFPGLGRDAYERVTQLFFERLNVAGFSILERPAAQLYAANALSGVVVDIGLAHTDVTPVIDGVPQHTARTTVPIGTLHCERHLAPLLRANTSVAGGLASLSLDGPALDDALLALARQAWTSGLVRAPGADDPAADADDEGVTDIAAVVVAGKERAVIESGLKKRATARQTAAEQARAREIEALDLVAVPFRGAELTLGRERHRFCEPLLDALALAALGARAAGRAPAEGGLGDDPGLAIPLPHAVAHAVGLTEVEQRQDIYAGLLVTGEIASHVKGLGAALQERLAPYMLGNPELAQHNDVQPRAVRLVRVPDYFAEFRERGDGLAAFLGASIVAKVTFHDGRNFVNKTEYSERGPRAVLEMSPSLL</sequence>
<protein>
    <submittedName>
        <fullName evidence="1">Actin-like ATPase domain-containing protein</fullName>
    </submittedName>
</protein>
<organism evidence="1 2">
    <name type="scientific">Vararia minispora EC-137</name>
    <dbReference type="NCBI Taxonomy" id="1314806"/>
    <lineage>
        <taxon>Eukaryota</taxon>
        <taxon>Fungi</taxon>
        <taxon>Dikarya</taxon>
        <taxon>Basidiomycota</taxon>
        <taxon>Agaricomycotina</taxon>
        <taxon>Agaricomycetes</taxon>
        <taxon>Russulales</taxon>
        <taxon>Lachnocladiaceae</taxon>
        <taxon>Vararia</taxon>
    </lineage>
</organism>
<proteinExistence type="predicted"/>
<dbReference type="Proteomes" id="UP000814128">
    <property type="component" value="Unassembled WGS sequence"/>
</dbReference>
<evidence type="ECO:0000313" key="1">
    <source>
        <dbReference type="EMBL" id="KAI0031289.1"/>
    </source>
</evidence>
<keyword evidence="2" id="KW-1185">Reference proteome</keyword>